<name>A0A1J1IWC8_9DIPT</name>
<feature type="region of interest" description="Disordered" evidence="1">
    <location>
        <begin position="31"/>
        <end position="67"/>
    </location>
</feature>
<reference evidence="2 3" key="1">
    <citation type="submission" date="2015-04" db="EMBL/GenBank/DDBJ databases">
        <authorList>
            <person name="Syromyatnikov M.Y."/>
            <person name="Popov V.N."/>
        </authorList>
    </citation>
    <scope>NUCLEOTIDE SEQUENCE [LARGE SCALE GENOMIC DNA]</scope>
</reference>
<sequence>MTSESEIVATECHCHFLISEEARNADVTENLKSNDTRSSHILNSAEKGKKMRRRNIHKESNKDENSEDIEKIAMTTIAFQSMILKEKIEQIFVFRFNKKIEILNVMF</sequence>
<organism evidence="2 3">
    <name type="scientific">Clunio marinus</name>
    <dbReference type="NCBI Taxonomy" id="568069"/>
    <lineage>
        <taxon>Eukaryota</taxon>
        <taxon>Metazoa</taxon>
        <taxon>Ecdysozoa</taxon>
        <taxon>Arthropoda</taxon>
        <taxon>Hexapoda</taxon>
        <taxon>Insecta</taxon>
        <taxon>Pterygota</taxon>
        <taxon>Neoptera</taxon>
        <taxon>Endopterygota</taxon>
        <taxon>Diptera</taxon>
        <taxon>Nematocera</taxon>
        <taxon>Chironomoidea</taxon>
        <taxon>Chironomidae</taxon>
        <taxon>Clunio</taxon>
    </lineage>
</organism>
<proteinExistence type="predicted"/>
<feature type="compositionally biased region" description="Basic and acidic residues" evidence="1">
    <location>
        <begin position="57"/>
        <end position="67"/>
    </location>
</feature>
<evidence type="ECO:0000313" key="2">
    <source>
        <dbReference type="EMBL" id="CRL03454.1"/>
    </source>
</evidence>
<accession>A0A1J1IWC8</accession>
<keyword evidence="3" id="KW-1185">Reference proteome</keyword>
<dbReference type="EMBL" id="CVRI01000059">
    <property type="protein sequence ID" value="CRL03454.1"/>
    <property type="molecule type" value="Genomic_DNA"/>
</dbReference>
<dbReference type="Proteomes" id="UP000183832">
    <property type="component" value="Unassembled WGS sequence"/>
</dbReference>
<dbReference type="AlphaFoldDB" id="A0A1J1IWC8"/>
<evidence type="ECO:0000313" key="3">
    <source>
        <dbReference type="Proteomes" id="UP000183832"/>
    </source>
</evidence>
<gene>
    <name evidence="2" type="ORF">CLUMA_CG016852</name>
</gene>
<protein>
    <submittedName>
        <fullName evidence="2">CLUMA_CG016852, isoform A</fullName>
    </submittedName>
</protein>
<evidence type="ECO:0000256" key="1">
    <source>
        <dbReference type="SAM" id="MobiDB-lite"/>
    </source>
</evidence>